<accession>A0ABP9RQ22</accession>
<protein>
    <submittedName>
        <fullName evidence="1">Uncharacterized protein</fullName>
    </submittedName>
</protein>
<evidence type="ECO:0000313" key="2">
    <source>
        <dbReference type="Proteomes" id="UP001501570"/>
    </source>
</evidence>
<dbReference type="Proteomes" id="UP001501570">
    <property type="component" value="Unassembled WGS sequence"/>
</dbReference>
<evidence type="ECO:0000313" key="1">
    <source>
        <dbReference type="EMBL" id="GAA5184159.1"/>
    </source>
</evidence>
<keyword evidence="2" id="KW-1185">Reference proteome</keyword>
<sequence>MVDERVTDAAEAAGALLRLGDLGQRIGVGQIHIELFDQVPEVHVEWRHSVKSDLTLGLRQSRVDDHELCNLGGFPSSHGGKATKI</sequence>
<reference evidence="2" key="1">
    <citation type="journal article" date="2019" name="Int. J. Syst. Evol. Microbiol.">
        <title>The Global Catalogue of Microorganisms (GCM) 10K type strain sequencing project: providing services to taxonomists for standard genome sequencing and annotation.</title>
        <authorList>
            <consortium name="The Broad Institute Genomics Platform"/>
            <consortium name="The Broad Institute Genome Sequencing Center for Infectious Disease"/>
            <person name="Wu L."/>
            <person name="Ma J."/>
        </authorList>
    </citation>
    <scope>NUCLEOTIDE SEQUENCE [LARGE SCALE GENOMIC DNA]</scope>
    <source>
        <strain evidence="2">JCM 18304</strain>
    </source>
</reference>
<organism evidence="1 2">
    <name type="scientific">Rugosimonospora acidiphila</name>
    <dbReference type="NCBI Taxonomy" id="556531"/>
    <lineage>
        <taxon>Bacteria</taxon>
        <taxon>Bacillati</taxon>
        <taxon>Actinomycetota</taxon>
        <taxon>Actinomycetes</taxon>
        <taxon>Micromonosporales</taxon>
        <taxon>Micromonosporaceae</taxon>
        <taxon>Rugosimonospora</taxon>
    </lineage>
</organism>
<gene>
    <name evidence="1" type="ORF">GCM10023322_25000</name>
</gene>
<dbReference type="EMBL" id="BAABJQ010000006">
    <property type="protein sequence ID" value="GAA5184159.1"/>
    <property type="molecule type" value="Genomic_DNA"/>
</dbReference>
<comment type="caution">
    <text evidence="1">The sequence shown here is derived from an EMBL/GenBank/DDBJ whole genome shotgun (WGS) entry which is preliminary data.</text>
</comment>
<proteinExistence type="predicted"/>
<name>A0ABP9RQ22_9ACTN</name>